<dbReference type="EMBL" id="JABBPK010000001">
    <property type="protein sequence ID" value="NMO75700.1"/>
    <property type="molecule type" value="Genomic_DNA"/>
</dbReference>
<accession>A0A7Y0K4M9</accession>
<comment type="caution">
    <text evidence="2">The sequence shown here is derived from an EMBL/GenBank/DDBJ whole genome shotgun (WGS) entry which is preliminary data.</text>
</comment>
<gene>
    <name evidence="2" type="ORF">HHU08_01420</name>
</gene>
<proteinExistence type="predicted"/>
<dbReference type="RefSeq" id="WP_169187628.1">
    <property type="nucleotide sequence ID" value="NZ_JABBPK010000001.1"/>
</dbReference>
<protein>
    <submittedName>
        <fullName evidence="2">Uncharacterized protein</fullName>
    </submittedName>
</protein>
<feature type="coiled-coil region" evidence="1">
    <location>
        <begin position="53"/>
        <end position="80"/>
    </location>
</feature>
<name>A0A7Y0K4M9_9BACI</name>
<dbReference type="AlphaFoldDB" id="A0A7Y0K4M9"/>
<reference evidence="2 3" key="1">
    <citation type="submission" date="2020-04" db="EMBL/GenBank/DDBJ databases">
        <title>Bacillus sp. UniB3 isolated from commercial digestive syrup.</title>
        <authorList>
            <person name="Thorat V."/>
            <person name="Kirdat K."/>
            <person name="Tiwarekar B."/>
            <person name="Yadav A."/>
        </authorList>
    </citation>
    <scope>NUCLEOTIDE SEQUENCE [LARGE SCALE GENOMIC DNA]</scope>
    <source>
        <strain evidence="2 3">UniB3</strain>
    </source>
</reference>
<keyword evidence="1" id="KW-0175">Coiled coil</keyword>
<evidence type="ECO:0000313" key="3">
    <source>
        <dbReference type="Proteomes" id="UP000588491"/>
    </source>
</evidence>
<organism evidence="2 3">
    <name type="scientific">Niallia alba</name>
    <dbReference type="NCBI Taxonomy" id="2729105"/>
    <lineage>
        <taxon>Bacteria</taxon>
        <taxon>Bacillati</taxon>
        <taxon>Bacillota</taxon>
        <taxon>Bacilli</taxon>
        <taxon>Bacillales</taxon>
        <taxon>Bacillaceae</taxon>
        <taxon>Niallia</taxon>
    </lineage>
</organism>
<dbReference type="Proteomes" id="UP000588491">
    <property type="component" value="Unassembled WGS sequence"/>
</dbReference>
<sequence length="154" mass="18229">MNQIKDEMDNLFNVGVGNQMEFVGFYKGEDGNYIIDRTDGHSYTDDYLAESKIEAINLLFEKVEEMIDDAQSRLKNYYSEIEAEYPEGINNEEIIERLEKVSLTALYKIQRTDLKSFFNEDELQLAELKHNKLVERYGLKEVKDISFNYYIKFF</sequence>
<evidence type="ECO:0000313" key="2">
    <source>
        <dbReference type="EMBL" id="NMO75700.1"/>
    </source>
</evidence>
<keyword evidence="3" id="KW-1185">Reference proteome</keyword>
<evidence type="ECO:0000256" key="1">
    <source>
        <dbReference type="SAM" id="Coils"/>
    </source>
</evidence>